<feature type="region of interest" description="Disordered" evidence="1">
    <location>
        <begin position="13"/>
        <end position="72"/>
    </location>
</feature>
<feature type="compositionally biased region" description="Basic and acidic residues" evidence="1">
    <location>
        <begin position="25"/>
        <end position="39"/>
    </location>
</feature>
<dbReference type="VEuPathDB" id="TriTrypDB:BSAL_72680"/>
<organism evidence="2 3">
    <name type="scientific">Bodo saltans</name>
    <name type="common">Flagellated protozoan</name>
    <dbReference type="NCBI Taxonomy" id="75058"/>
    <lineage>
        <taxon>Eukaryota</taxon>
        <taxon>Discoba</taxon>
        <taxon>Euglenozoa</taxon>
        <taxon>Kinetoplastea</taxon>
        <taxon>Metakinetoplastina</taxon>
        <taxon>Eubodonida</taxon>
        <taxon>Bodonidae</taxon>
        <taxon>Bodo</taxon>
    </lineage>
</organism>
<proteinExistence type="predicted"/>
<dbReference type="Proteomes" id="UP000051952">
    <property type="component" value="Unassembled WGS sequence"/>
</dbReference>
<feature type="compositionally biased region" description="Low complexity" evidence="1">
    <location>
        <begin position="61"/>
        <end position="72"/>
    </location>
</feature>
<reference evidence="3" key="1">
    <citation type="submission" date="2015-09" db="EMBL/GenBank/DDBJ databases">
        <authorList>
            <consortium name="Pathogen Informatics"/>
        </authorList>
    </citation>
    <scope>NUCLEOTIDE SEQUENCE [LARGE SCALE GENOMIC DNA]</scope>
    <source>
        <strain evidence="3">Lake Konstanz</strain>
    </source>
</reference>
<protein>
    <submittedName>
        <fullName evidence="2">Uncharacterized protein</fullName>
    </submittedName>
</protein>
<evidence type="ECO:0000256" key="1">
    <source>
        <dbReference type="SAM" id="MobiDB-lite"/>
    </source>
</evidence>
<accession>A0A0S4IT69</accession>
<gene>
    <name evidence="2" type="ORF">BSAL_72680</name>
</gene>
<name>A0A0S4IT69_BODSA</name>
<keyword evidence="3" id="KW-1185">Reference proteome</keyword>
<sequence length="656" mass="71900">MLGGLLWPKSGWVVTQQPPDTAPAEDVHSDVSSIVRRDSTTVPPAAADTVPSMRQSTTKRSPQPHASASPPQEVVHIASALGRIAPFYRGLLESDAYCSDFSRGAFMRCVHETGVMCARQTICPAKALEHPLPVVNVTPGGLSLLEVRAHRTQGTQSSGGSVHHLVRGDEFEPLDEGTTSALVMHTFCRFRDAFIKWNATAHRMSALCKAADDVDVNPTWQTAGEVSLKRECQRWVWFLGNETQKVVHHSATNNELAAAGGSTLDVTYAGEDVTALAHALAQIPSTPTQPQSDAREALLTVLLRTTRGAGHQTLVDELNVADVAMRAAAMVSEDAKGAKEAAVQYGRWHERGIINHEDQAALKVGHLGEVAIMAVRQPDWGCHKAEYPLVRVAVVGETIQGSWYHRVQRFVDSMCTYCRNTPFLVKLQPFLQSAASIQTGEGESEQFRRSRSYRESLQWSPDIVVFNLGLMDAKLGGVDIESISVELWKMISAYKDLPSRPEVMVVLPHQAFDVETEAGRRHTRTKRLLVGPVARRLYDVVIPGIVGGARRGLREDTNEGIGHKVTLVDFHQIHLRWLRRMVHLAASPNASDASALGTFVPGRDDSAEEDALASFPVDAPAAQQILRRHLPDGVTSDKITQKLLGAVMFRALLQRF</sequence>
<evidence type="ECO:0000313" key="2">
    <source>
        <dbReference type="EMBL" id="CUG06443.1"/>
    </source>
</evidence>
<dbReference type="AlphaFoldDB" id="A0A0S4IT69"/>
<evidence type="ECO:0000313" key="3">
    <source>
        <dbReference type="Proteomes" id="UP000051952"/>
    </source>
</evidence>
<dbReference type="EMBL" id="CYKH01000587">
    <property type="protein sequence ID" value="CUG06443.1"/>
    <property type="molecule type" value="Genomic_DNA"/>
</dbReference>